<evidence type="ECO:0000313" key="3">
    <source>
        <dbReference type="Proteomes" id="UP000503011"/>
    </source>
</evidence>
<dbReference type="Proteomes" id="UP000503011">
    <property type="component" value="Chromosome"/>
</dbReference>
<feature type="region of interest" description="Disordered" evidence="1">
    <location>
        <begin position="171"/>
        <end position="191"/>
    </location>
</feature>
<accession>A0A6F8YV38</accession>
<dbReference type="EMBL" id="AP022871">
    <property type="protein sequence ID" value="BCB89939.1"/>
    <property type="molecule type" value="Genomic_DNA"/>
</dbReference>
<gene>
    <name evidence="2" type="ORF">Psuf_072520</name>
</gene>
<dbReference type="KEGG" id="psuu:Psuf_072520"/>
<keyword evidence="3" id="KW-1185">Reference proteome</keyword>
<name>A0A6F8YV38_9ACTN</name>
<sequence length="191" mass="20534">MLWARLEAARDVGAVEARAADDLRYRMELDLRDLLGQHPFGGPVSGVPGHVADRLDGIGQGFPVVTDPRRARRALEDAASRLPRPSPALGPDDPPPTDRLDRYFHLDGQSLAPWLAAATRLVEALAAAGRPLGDLPERLAAYRDANAAGPWWPGHRLVIVAERPASVDSTPGGLTLRWADGTELPPPRSSS</sequence>
<protein>
    <submittedName>
        <fullName evidence="2">Uncharacterized protein</fullName>
    </submittedName>
</protein>
<dbReference type="RefSeq" id="WP_173162008.1">
    <property type="nucleotide sequence ID" value="NZ_AP022871.1"/>
</dbReference>
<reference evidence="2 3" key="2">
    <citation type="submission" date="2020-03" db="EMBL/GenBank/DDBJ databases">
        <authorList>
            <person name="Ichikawa N."/>
            <person name="Kimura A."/>
            <person name="Kitahashi Y."/>
            <person name="Uohara A."/>
        </authorList>
    </citation>
    <scope>NUCLEOTIDE SEQUENCE [LARGE SCALE GENOMIC DNA]</scope>
    <source>
        <strain evidence="2 3">NBRC 105367</strain>
    </source>
</reference>
<proteinExistence type="predicted"/>
<organism evidence="2 3">
    <name type="scientific">Phytohabitans suffuscus</name>
    <dbReference type="NCBI Taxonomy" id="624315"/>
    <lineage>
        <taxon>Bacteria</taxon>
        <taxon>Bacillati</taxon>
        <taxon>Actinomycetota</taxon>
        <taxon>Actinomycetes</taxon>
        <taxon>Micromonosporales</taxon>
        <taxon>Micromonosporaceae</taxon>
    </lineage>
</organism>
<reference evidence="2 3" key="1">
    <citation type="submission" date="2020-03" db="EMBL/GenBank/DDBJ databases">
        <title>Whole genome shotgun sequence of Phytohabitans suffuscus NBRC 105367.</title>
        <authorList>
            <person name="Komaki H."/>
            <person name="Tamura T."/>
        </authorList>
    </citation>
    <scope>NUCLEOTIDE SEQUENCE [LARGE SCALE GENOMIC DNA]</scope>
    <source>
        <strain evidence="2 3">NBRC 105367</strain>
    </source>
</reference>
<feature type="region of interest" description="Disordered" evidence="1">
    <location>
        <begin position="77"/>
        <end position="99"/>
    </location>
</feature>
<dbReference type="AlphaFoldDB" id="A0A6F8YV38"/>
<evidence type="ECO:0000256" key="1">
    <source>
        <dbReference type="SAM" id="MobiDB-lite"/>
    </source>
</evidence>
<evidence type="ECO:0000313" key="2">
    <source>
        <dbReference type="EMBL" id="BCB89939.1"/>
    </source>
</evidence>
<feature type="compositionally biased region" description="Pro residues" evidence="1">
    <location>
        <begin position="84"/>
        <end position="94"/>
    </location>
</feature>